<protein>
    <recommendedName>
        <fullName evidence="6">RanBP2-type domain-containing protein</fullName>
    </recommendedName>
</protein>
<evidence type="ECO:0000313" key="7">
    <source>
        <dbReference type="EMBL" id="KAI5441484.1"/>
    </source>
</evidence>
<evidence type="ECO:0000313" key="8">
    <source>
        <dbReference type="Proteomes" id="UP001058974"/>
    </source>
</evidence>
<feature type="compositionally biased region" description="Low complexity" evidence="5">
    <location>
        <begin position="93"/>
        <end position="111"/>
    </location>
</feature>
<evidence type="ECO:0000259" key="6">
    <source>
        <dbReference type="PROSITE" id="PS50199"/>
    </source>
</evidence>
<dbReference type="Pfam" id="PF00641">
    <property type="entry name" value="Zn_ribbon_RanBP"/>
    <property type="match status" value="4"/>
</dbReference>
<sequence length="297" mass="33875">MNLAFKMKISLHYQDSKGYALDRLLHAYATGCVKHLYRVSADYDMDMHQKEQLHDNAMPMMQSQHFSMGRSAGFSLGGTYSSHRPQPQQHNPSVSSGSVSFSSLIELSEASPAPPPVPAQSKSTSKDTVAKSKPLSFRADMMSKHVEMKKGDWTCPKCNFMNFARNMKCLNCEEDRPNSIDPPAIEMKEGDWTCSECGFMNYASNVKCLKCPEPRPKKNSGDWNCPKCDFLNFATKGKCFRCEESNPNSKQYPGDWSCPKCDFYNYARNTKCLKCNIKQPKEQPNNENEEHIWRRRN</sequence>
<evidence type="ECO:0000256" key="3">
    <source>
        <dbReference type="ARBA" id="ARBA00022833"/>
    </source>
</evidence>
<dbReference type="Gramene" id="Psat01G0081900-T1">
    <property type="protein sequence ID" value="KAI5441484.1"/>
    <property type="gene ID" value="KIW84_010819"/>
</dbReference>
<dbReference type="GO" id="GO:0003729">
    <property type="term" value="F:mRNA binding"/>
    <property type="evidence" value="ECO:0007669"/>
    <property type="project" value="TreeGrafter"/>
</dbReference>
<evidence type="ECO:0000256" key="1">
    <source>
        <dbReference type="ARBA" id="ARBA00022723"/>
    </source>
</evidence>
<feature type="domain" description="RanBP2-type" evidence="6">
    <location>
        <begin position="252"/>
        <end position="281"/>
    </location>
</feature>
<dbReference type="PROSITE" id="PS01358">
    <property type="entry name" value="ZF_RANBP2_1"/>
    <property type="match status" value="4"/>
</dbReference>
<organism evidence="7 8">
    <name type="scientific">Pisum sativum</name>
    <name type="common">Garden pea</name>
    <name type="synonym">Lathyrus oleraceus</name>
    <dbReference type="NCBI Taxonomy" id="3888"/>
    <lineage>
        <taxon>Eukaryota</taxon>
        <taxon>Viridiplantae</taxon>
        <taxon>Streptophyta</taxon>
        <taxon>Embryophyta</taxon>
        <taxon>Tracheophyta</taxon>
        <taxon>Spermatophyta</taxon>
        <taxon>Magnoliopsida</taxon>
        <taxon>eudicotyledons</taxon>
        <taxon>Gunneridae</taxon>
        <taxon>Pentapetalae</taxon>
        <taxon>rosids</taxon>
        <taxon>fabids</taxon>
        <taxon>Fabales</taxon>
        <taxon>Fabaceae</taxon>
        <taxon>Papilionoideae</taxon>
        <taxon>50 kb inversion clade</taxon>
        <taxon>NPAAA clade</taxon>
        <taxon>Hologalegina</taxon>
        <taxon>IRL clade</taxon>
        <taxon>Fabeae</taxon>
        <taxon>Lathyrus</taxon>
    </lineage>
</organism>
<dbReference type="GO" id="GO:0005737">
    <property type="term" value="C:cytoplasm"/>
    <property type="evidence" value="ECO:0007669"/>
    <property type="project" value="TreeGrafter"/>
</dbReference>
<evidence type="ECO:0000256" key="4">
    <source>
        <dbReference type="PROSITE-ProRule" id="PRU00322"/>
    </source>
</evidence>
<dbReference type="Gene3D" id="4.10.1060.10">
    <property type="entry name" value="Zinc finger, RanBP2-type"/>
    <property type="match status" value="4"/>
</dbReference>
<dbReference type="PANTHER" id="PTHR23111">
    <property type="entry name" value="ZINC FINGER PROTEIN"/>
    <property type="match status" value="1"/>
</dbReference>
<feature type="domain" description="RanBP2-type" evidence="6">
    <location>
        <begin position="219"/>
        <end position="248"/>
    </location>
</feature>
<dbReference type="GO" id="GO:0008270">
    <property type="term" value="F:zinc ion binding"/>
    <property type="evidence" value="ECO:0007669"/>
    <property type="project" value="UniProtKB-KW"/>
</dbReference>
<keyword evidence="2 4" id="KW-0863">Zinc-finger</keyword>
<proteinExistence type="predicted"/>
<name>A0A9D4YN35_PEA</name>
<dbReference type="AlphaFoldDB" id="A0A9D4YN35"/>
<accession>A0A9D4YN35</accession>
<feature type="compositionally biased region" description="Polar residues" evidence="5">
    <location>
        <begin position="78"/>
        <end position="92"/>
    </location>
</feature>
<reference evidence="7 8" key="1">
    <citation type="journal article" date="2022" name="Nat. Genet.">
        <title>Improved pea reference genome and pan-genome highlight genomic features and evolutionary characteristics.</title>
        <authorList>
            <person name="Yang T."/>
            <person name="Liu R."/>
            <person name="Luo Y."/>
            <person name="Hu S."/>
            <person name="Wang D."/>
            <person name="Wang C."/>
            <person name="Pandey M.K."/>
            <person name="Ge S."/>
            <person name="Xu Q."/>
            <person name="Li N."/>
            <person name="Li G."/>
            <person name="Huang Y."/>
            <person name="Saxena R.K."/>
            <person name="Ji Y."/>
            <person name="Li M."/>
            <person name="Yan X."/>
            <person name="He Y."/>
            <person name="Liu Y."/>
            <person name="Wang X."/>
            <person name="Xiang C."/>
            <person name="Varshney R.K."/>
            <person name="Ding H."/>
            <person name="Gao S."/>
            <person name="Zong X."/>
        </authorList>
    </citation>
    <scope>NUCLEOTIDE SEQUENCE [LARGE SCALE GENOMIC DNA]</scope>
    <source>
        <strain evidence="7 8">cv. Zhongwan 6</strain>
    </source>
</reference>
<dbReference type="PANTHER" id="PTHR23111:SF40">
    <property type="entry name" value="RNA-BINDING PROTEIN INVOLVED IN HETEROCHROMATIN ASSEMBLY-RELATED"/>
    <property type="match status" value="1"/>
</dbReference>
<dbReference type="PROSITE" id="PS50199">
    <property type="entry name" value="ZF_RANBP2_2"/>
    <property type="match status" value="4"/>
</dbReference>
<keyword evidence="8" id="KW-1185">Reference proteome</keyword>
<evidence type="ECO:0000256" key="5">
    <source>
        <dbReference type="SAM" id="MobiDB-lite"/>
    </source>
</evidence>
<dbReference type="SUPFAM" id="SSF90209">
    <property type="entry name" value="Ran binding protein zinc finger-like"/>
    <property type="match status" value="4"/>
</dbReference>
<feature type="region of interest" description="Disordered" evidence="5">
    <location>
        <begin position="77"/>
        <end position="136"/>
    </location>
</feature>
<dbReference type="EMBL" id="JAMSHJ010000001">
    <property type="protein sequence ID" value="KAI5441484.1"/>
    <property type="molecule type" value="Genomic_DNA"/>
</dbReference>
<keyword evidence="3" id="KW-0862">Zinc</keyword>
<comment type="caution">
    <text evidence="7">The sequence shown here is derived from an EMBL/GenBank/DDBJ whole genome shotgun (WGS) entry which is preliminary data.</text>
</comment>
<evidence type="ECO:0000256" key="2">
    <source>
        <dbReference type="ARBA" id="ARBA00022771"/>
    </source>
</evidence>
<feature type="domain" description="RanBP2-type" evidence="6">
    <location>
        <begin position="149"/>
        <end position="178"/>
    </location>
</feature>
<dbReference type="SMART" id="SM00547">
    <property type="entry name" value="ZnF_RBZ"/>
    <property type="match status" value="4"/>
</dbReference>
<dbReference type="InterPro" id="IPR001876">
    <property type="entry name" value="Znf_RanBP2"/>
</dbReference>
<feature type="domain" description="RanBP2-type" evidence="6">
    <location>
        <begin position="188"/>
        <end position="217"/>
    </location>
</feature>
<dbReference type="InterPro" id="IPR036443">
    <property type="entry name" value="Znf_RanBP2_sf"/>
</dbReference>
<gene>
    <name evidence="7" type="ORF">KIW84_010819</name>
</gene>
<keyword evidence="1" id="KW-0479">Metal-binding</keyword>
<dbReference type="Proteomes" id="UP001058974">
    <property type="component" value="Chromosome 1"/>
</dbReference>